<keyword evidence="8" id="KW-0010">Activator</keyword>
<dbReference type="SUPFAM" id="SSF101941">
    <property type="entry name" value="NAC domain"/>
    <property type="match status" value="1"/>
</dbReference>
<evidence type="ECO:0000256" key="1">
    <source>
        <dbReference type="ARBA" id="ARBA00004123"/>
    </source>
</evidence>
<evidence type="ECO:0000256" key="4">
    <source>
        <dbReference type="ARBA" id="ARBA00022989"/>
    </source>
</evidence>
<accession>A0AA86SME5</accession>
<dbReference type="AlphaFoldDB" id="A0AA86SME5"/>
<evidence type="ECO:0000256" key="2">
    <source>
        <dbReference type="ARBA" id="ARBA00004167"/>
    </source>
</evidence>
<evidence type="ECO:0000256" key="7">
    <source>
        <dbReference type="ARBA" id="ARBA00023136"/>
    </source>
</evidence>
<dbReference type="Pfam" id="PF02365">
    <property type="entry name" value="NAM"/>
    <property type="match status" value="1"/>
</dbReference>
<keyword evidence="4" id="KW-1133">Transmembrane helix</keyword>
<dbReference type="Gramene" id="rna-AYBTSS11_LOCUS14338">
    <property type="protein sequence ID" value="CAJ1950591.1"/>
    <property type="gene ID" value="gene-AYBTSS11_LOCUS14338"/>
</dbReference>
<evidence type="ECO:0000313" key="14">
    <source>
        <dbReference type="Proteomes" id="UP001189624"/>
    </source>
</evidence>
<gene>
    <name evidence="13" type="ORF">AYBTSS11_LOCUS14338</name>
</gene>
<evidence type="ECO:0000313" key="13">
    <source>
        <dbReference type="EMBL" id="CAJ1950591.1"/>
    </source>
</evidence>
<dbReference type="PANTHER" id="PTHR31744:SF216">
    <property type="entry name" value="NAC TRANSCRIPTION FACTOR"/>
    <property type="match status" value="1"/>
</dbReference>
<organism evidence="13 14">
    <name type="scientific">Sphenostylis stenocarpa</name>
    <dbReference type="NCBI Taxonomy" id="92480"/>
    <lineage>
        <taxon>Eukaryota</taxon>
        <taxon>Viridiplantae</taxon>
        <taxon>Streptophyta</taxon>
        <taxon>Embryophyta</taxon>
        <taxon>Tracheophyta</taxon>
        <taxon>Spermatophyta</taxon>
        <taxon>Magnoliopsida</taxon>
        <taxon>eudicotyledons</taxon>
        <taxon>Gunneridae</taxon>
        <taxon>Pentapetalae</taxon>
        <taxon>rosids</taxon>
        <taxon>fabids</taxon>
        <taxon>Fabales</taxon>
        <taxon>Fabaceae</taxon>
        <taxon>Papilionoideae</taxon>
        <taxon>50 kb inversion clade</taxon>
        <taxon>NPAAA clade</taxon>
        <taxon>indigoferoid/millettioid clade</taxon>
        <taxon>Phaseoleae</taxon>
        <taxon>Sphenostylis</taxon>
    </lineage>
</organism>
<dbReference type="GO" id="GO:0005634">
    <property type="term" value="C:nucleus"/>
    <property type="evidence" value="ECO:0007669"/>
    <property type="project" value="UniProtKB-SubCell"/>
</dbReference>
<keyword evidence="9" id="KW-0804">Transcription</keyword>
<dbReference type="GO" id="GO:0000976">
    <property type="term" value="F:transcription cis-regulatory region binding"/>
    <property type="evidence" value="ECO:0007669"/>
    <property type="project" value="UniProtKB-ARBA"/>
</dbReference>
<dbReference type="GO" id="GO:0016020">
    <property type="term" value="C:membrane"/>
    <property type="evidence" value="ECO:0007669"/>
    <property type="project" value="UniProtKB-SubCell"/>
</dbReference>
<keyword evidence="10" id="KW-0539">Nucleus</keyword>
<dbReference type="Gene3D" id="2.170.150.80">
    <property type="entry name" value="NAC domain"/>
    <property type="match status" value="1"/>
</dbReference>
<protein>
    <recommendedName>
        <fullName evidence="12">NAC domain-containing protein</fullName>
    </recommendedName>
</protein>
<evidence type="ECO:0000256" key="3">
    <source>
        <dbReference type="ARBA" id="ARBA00022692"/>
    </source>
</evidence>
<dbReference type="InterPro" id="IPR036093">
    <property type="entry name" value="NAC_dom_sf"/>
</dbReference>
<dbReference type="Proteomes" id="UP001189624">
    <property type="component" value="Chromosome 4"/>
</dbReference>
<sequence length="507" mass="57075">MELDNVSSGEYSVHVGMSSLASNHEANIEKKESIIQEDFWAVETSSCDSTADEPAEISCSSSTQTQRKVSNNAVSHVEGRKEFATMKSENQKNAQNTCSKGILKIRSQQSSTGNVLEGPRRSAMIPFHTVQLHGKVIIRSVRCFRPSEDELVDYYLKHKLLGDDSRVHLIPVIDLCDVEPSDVPVMLARSHIRFGDPDWFFFSPVDFKYSNSKRVNRKTKCGFWKATGKDRDIRSWDTNTRIATKKTLVYYKGSVSSGVKSYWVIHEYHAVTFHESKRTFVLCRLMKKPRKIIEGGTNALICDEGEPSKLKVPDYENKATTEGISSGGTFTGVETISQATQQAETFISSIQQSPAGIEQEEASFANYPIDDAYFKNEDNFIQIPSEITAEDEFLNSLLADENNIFTSIYNTTQPKLFKRIFYEDSDPDVTKDMSTQDDNTGDILGWSNKYSISHGYHSSKRLKSSQDVVDDICFSSSDWETNQEIKESMLGDEFSGMESSYCDSTAD</sequence>
<feature type="region of interest" description="Disordered" evidence="11">
    <location>
        <begin position="53"/>
        <end position="74"/>
    </location>
</feature>
<dbReference type="InterPro" id="IPR003441">
    <property type="entry name" value="NAC-dom"/>
</dbReference>
<dbReference type="PANTHER" id="PTHR31744">
    <property type="entry name" value="PROTEIN CUP-SHAPED COTYLEDON 2-RELATED"/>
    <property type="match status" value="1"/>
</dbReference>
<keyword evidence="5" id="KW-0805">Transcription regulation</keyword>
<dbReference type="EMBL" id="OY731401">
    <property type="protein sequence ID" value="CAJ1950591.1"/>
    <property type="molecule type" value="Genomic_DNA"/>
</dbReference>
<keyword evidence="7" id="KW-0472">Membrane</keyword>
<dbReference type="PROSITE" id="PS51005">
    <property type="entry name" value="NAC"/>
    <property type="match status" value="1"/>
</dbReference>
<evidence type="ECO:0000256" key="9">
    <source>
        <dbReference type="ARBA" id="ARBA00023163"/>
    </source>
</evidence>
<keyword evidence="3" id="KW-0812">Transmembrane</keyword>
<evidence type="ECO:0000256" key="10">
    <source>
        <dbReference type="ARBA" id="ARBA00023242"/>
    </source>
</evidence>
<dbReference type="GO" id="GO:0006355">
    <property type="term" value="P:regulation of DNA-templated transcription"/>
    <property type="evidence" value="ECO:0007669"/>
    <property type="project" value="InterPro"/>
</dbReference>
<feature type="domain" description="NAC" evidence="12">
    <location>
        <begin position="138"/>
        <end position="288"/>
    </location>
</feature>
<name>A0AA86SME5_9FABA</name>
<evidence type="ECO:0000256" key="6">
    <source>
        <dbReference type="ARBA" id="ARBA00023125"/>
    </source>
</evidence>
<keyword evidence="14" id="KW-1185">Reference proteome</keyword>
<keyword evidence="6" id="KW-0238">DNA-binding</keyword>
<evidence type="ECO:0000256" key="5">
    <source>
        <dbReference type="ARBA" id="ARBA00023015"/>
    </source>
</evidence>
<reference evidence="13" key="1">
    <citation type="submission" date="2023-10" db="EMBL/GenBank/DDBJ databases">
        <authorList>
            <person name="Domelevo Entfellner J.-B."/>
        </authorList>
    </citation>
    <scope>NUCLEOTIDE SEQUENCE</scope>
</reference>
<evidence type="ECO:0000256" key="11">
    <source>
        <dbReference type="SAM" id="MobiDB-lite"/>
    </source>
</evidence>
<comment type="subcellular location">
    <subcellularLocation>
        <location evidence="2">Membrane</location>
        <topology evidence="2">Single-pass membrane protein</topology>
    </subcellularLocation>
    <subcellularLocation>
        <location evidence="1">Nucleus</location>
    </subcellularLocation>
</comment>
<evidence type="ECO:0000256" key="8">
    <source>
        <dbReference type="ARBA" id="ARBA00023159"/>
    </source>
</evidence>
<proteinExistence type="predicted"/>
<feature type="compositionally biased region" description="Polar residues" evidence="11">
    <location>
        <begin position="58"/>
        <end position="74"/>
    </location>
</feature>
<evidence type="ECO:0000259" key="12">
    <source>
        <dbReference type="PROSITE" id="PS51005"/>
    </source>
</evidence>